<dbReference type="SUPFAM" id="SSF52096">
    <property type="entry name" value="ClpP/crotonase"/>
    <property type="match status" value="2"/>
</dbReference>
<sequence length="592" mass="64052">MKRVIVGGLACLGGMVVLLVILIVGLSGLLWQQSGTVPARTILEVDLTHELHEQVIDDPVTGLLMGRALTVRDVVEALHRAALDERVVALIARVGTGNAGLAQIQEVRDAVLAFREKGKRAVAYASTFGEFSAGNGAYYLATAFDTIYLQPAGDVGLTGLLAETPFVRGTLDKLDLVPRMGHRHEYKNFLNTFTERQYTAPHREATQRVLESQFSQIVQGIATARGLYAGAVRPLIDRGPFPATDALQAQLVDVLAYRDEVYAQVKAQAEPQAKLLYLSRYLAYAGRPHRTGDTIALIYGVGAVRLGSSEYDPLMGGVSMGSDTVTAAFRAAIDDPTVKAILFRVDSPGGSYVASDAIWRETLRAREAGKPVIVSMGDVAGSGGYFVAAAAEKIVAHPGTITGSIGVLGGKMLTTGLWDKLGLSWDEVHTSTNATLWSSTRDYTPEQWARIQAWLDRVYEDFTAKVAAGRRLSKEQVLDIAKGRIWTGEDAKERGLVDALGGFPLAMQLIREAIGRPADAPLHLKVFPEHASPWEAVLARLLGEGDESSEAAEIRTGIPRTLRLLRPVLHLAHTLGLTEQPEVLTMPTLRPR</sequence>
<feature type="active site" description="Nucleophile" evidence="7">
    <location>
        <position position="382"/>
    </location>
</feature>
<proteinExistence type="inferred from homology"/>
<keyword evidence="5" id="KW-0720">Serine protease</keyword>
<dbReference type="NCBIfam" id="TIGR00706">
    <property type="entry name" value="SppA_dom"/>
    <property type="match status" value="1"/>
</dbReference>
<dbReference type="AlphaFoldDB" id="A0A937W7F4"/>
<dbReference type="NCBIfam" id="TIGR00705">
    <property type="entry name" value="SppA_67K"/>
    <property type="match status" value="1"/>
</dbReference>
<evidence type="ECO:0000256" key="6">
    <source>
        <dbReference type="ARBA" id="ARBA00023136"/>
    </source>
</evidence>
<feature type="transmembrane region" description="Helical" evidence="8">
    <location>
        <begin position="7"/>
        <end position="31"/>
    </location>
</feature>
<reference evidence="10" key="1">
    <citation type="submission" date="2019-03" db="EMBL/GenBank/DDBJ databases">
        <title>Lake Tanganyika Metagenome-Assembled Genomes (MAGs).</title>
        <authorList>
            <person name="Tran P."/>
        </authorList>
    </citation>
    <scope>NUCLEOTIDE SEQUENCE</scope>
    <source>
        <strain evidence="10">K_DeepCast_65m_m2_066</strain>
    </source>
</reference>
<keyword evidence="8" id="KW-0812">Transmembrane</keyword>
<keyword evidence="8" id="KW-1133">Transmembrane helix</keyword>
<dbReference type="PANTHER" id="PTHR33209">
    <property type="entry name" value="PROTEASE 4"/>
    <property type="match status" value="1"/>
</dbReference>
<dbReference type="PIRSF" id="PIRSF001217">
    <property type="entry name" value="Protease_4_SppA"/>
    <property type="match status" value="1"/>
</dbReference>
<feature type="domain" description="Peptidase S49" evidence="9">
    <location>
        <begin position="114"/>
        <end position="269"/>
    </location>
</feature>
<evidence type="ECO:0000256" key="7">
    <source>
        <dbReference type="PIRSR" id="PIRSR001217-1"/>
    </source>
</evidence>
<protein>
    <submittedName>
        <fullName evidence="10">Signal peptide peptidase SppA</fullName>
    </submittedName>
</protein>
<comment type="similarity">
    <text evidence="2">Belongs to the peptidase S49 family.</text>
</comment>
<dbReference type="InterPro" id="IPR047217">
    <property type="entry name" value="S49_SppA_67K_type_N"/>
</dbReference>
<evidence type="ECO:0000259" key="9">
    <source>
        <dbReference type="Pfam" id="PF01343"/>
    </source>
</evidence>
<evidence type="ECO:0000256" key="4">
    <source>
        <dbReference type="ARBA" id="ARBA00022801"/>
    </source>
</evidence>
<keyword evidence="6 8" id="KW-0472">Membrane</keyword>
<evidence type="ECO:0000256" key="3">
    <source>
        <dbReference type="ARBA" id="ARBA00022670"/>
    </source>
</evidence>
<keyword evidence="4" id="KW-0378">Hydrolase</keyword>
<dbReference type="CDD" id="cd07018">
    <property type="entry name" value="S49_SppA_67K_type"/>
    <property type="match status" value="1"/>
</dbReference>
<dbReference type="InterPro" id="IPR029045">
    <property type="entry name" value="ClpP/crotonase-like_dom_sf"/>
</dbReference>
<evidence type="ECO:0000313" key="11">
    <source>
        <dbReference type="Proteomes" id="UP000712673"/>
    </source>
</evidence>
<dbReference type="InterPro" id="IPR004635">
    <property type="entry name" value="Pept_S49_SppA"/>
</dbReference>
<dbReference type="Pfam" id="PF01343">
    <property type="entry name" value="Peptidase_S49"/>
    <property type="match status" value="2"/>
</dbReference>
<evidence type="ECO:0000256" key="5">
    <source>
        <dbReference type="ARBA" id="ARBA00022825"/>
    </source>
</evidence>
<comment type="caution">
    <text evidence="10">The sequence shown here is derived from an EMBL/GenBank/DDBJ whole genome shotgun (WGS) entry which is preliminary data.</text>
</comment>
<name>A0A937W7F4_UNCTE</name>
<dbReference type="CDD" id="cd07023">
    <property type="entry name" value="S49_Sppa_N_C"/>
    <property type="match status" value="1"/>
</dbReference>
<dbReference type="InterPro" id="IPR047272">
    <property type="entry name" value="S49_SppA_C"/>
</dbReference>
<gene>
    <name evidence="10" type="primary">sppA</name>
    <name evidence="10" type="ORF">FJZ47_22710</name>
</gene>
<dbReference type="GO" id="GO:0006465">
    <property type="term" value="P:signal peptide processing"/>
    <property type="evidence" value="ECO:0007669"/>
    <property type="project" value="InterPro"/>
</dbReference>
<evidence type="ECO:0000256" key="2">
    <source>
        <dbReference type="ARBA" id="ARBA00008683"/>
    </source>
</evidence>
<dbReference type="InterPro" id="IPR004634">
    <property type="entry name" value="Pept_S49_pIV"/>
</dbReference>
<keyword evidence="3" id="KW-0645">Protease</keyword>
<evidence type="ECO:0000256" key="1">
    <source>
        <dbReference type="ARBA" id="ARBA00004370"/>
    </source>
</evidence>
<dbReference type="InterPro" id="IPR002142">
    <property type="entry name" value="Peptidase_S49"/>
</dbReference>
<comment type="subcellular location">
    <subcellularLocation>
        <location evidence="1">Membrane</location>
    </subcellularLocation>
</comment>
<evidence type="ECO:0000256" key="8">
    <source>
        <dbReference type="SAM" id="Phobius"/>
    </source>
</evidence>
<dbReference type="Gene3D" id="3.90.226.10">
    <property type="entry name" value="2-enoyl-CoA Hydratase, Chain A, domain 1"/>
    <property type="match status" value="2"/>
</dbReference>
<dbReference type="EMBL" id="VGLS01000965">
    <property type="protein sequence ID" value="MBM3226585.1"/>
    <property type="molecule type" value="Genomic_DNA"/>
</dbReference>
<feature type="active site" description="Proton donor/acceptor" evidence="7">
    <location>
        <position position="187"/>
    </location>
</feature>
<dbReference type="GO" id="GO:0008236">
    <property type="term" value="F:serine-type peptidase activity"/>
    <property type="evidence" value="ECO:0007669"/>
    <property type="project" value="UniProtKB-KW"/>
</dbReference>
<dbReference type="PANTHER" id="PTHR33209:SF1">
    <property type="entry name" value="PEPTIDASE S49 DOMAIN-CONTAINING PROTEIN"/>
    <property type="match status" value="1"/>
</dbReference>
<dbReference type="Proteomes" id="UP000712673">
    <property type="component" value="Unassembled WGS sequence"/>
</dbReference>
<dbReference type="GO" id="GO:0016020">
    <property type="term" value="C:membrane"/>
    <property type="evidence" value="ECO:0007669"/>
    <property type="project" value="UniProtKB-SubCell"/>
</dbReference>
<accession>A0A937W7F4</accession>
<evidence type="ECO:0000313" key="10">
    <source>
        <dbReference type="EMBL" id="MBM3226585.1"/>
    </source>
</evidence>
<organism evidence="10 11">
    <name type="scientific">Tectimicrobiota bacterium</name>
    <dbReference type="NCBI Taxonomy" id="2528274"/>
    <lineage>
        <taxon>Bacteria</taxon>
        <taxon>Pseudomonadati</taxon>
        <taxon>Nitrospinota/Tectimicrobiota group</taxon>
        <taxon>Candidatus Tectimicrobiota</taxon>
    </lineage>
</organism>
<feature type="domain" description="Peptidase S49" evidence="9">
    <location>
        <begin position="365"/>
        <end position="510"/>
    </location>
</feature>